<reference evidence="10 11" key="1">
    <citation type="submission" date="2019-08" db="EMBL/GenBank/DDBJ databases">
        <title>In-depth cultivation of the pig gut microbiome towards novel bacterial diversity and tailored functional studies.</title>
        <authorList>
            <person name="Wylensek D."/>
            <person name="Hitch T.C.A."/>
            <person name="Clavel T."/>
        </authorList>
    </citation>
    <scope>NUCLEOTIDE SEQUENCE [LARGE SCALE GENOMIC DNA]</scope>
    <source>
        <strain evidence="10 11">CA-Schmier-601-WT-1</strain>
    </source>
</reference>
<evidence type="ECO:0000256" key="5">
    <source>
        <dbReference type="ARBA" id="ARBA00022801"/>
    </source>
</evidence>
<gene>
    <name evidence="10" type="ORF">FYJ68_01315</name>
</gene>
<dbReference type="InterPro" id="IPR050266">
    <property type="entry name" value="AB_hydrolase_sf"/>
</dbReference>
<dbReference type="EMBL" id="VUNC01000001">
    <property type="protein sequence ID" value="MST71753.1"/>
    <property type="molecule type" value="Genomic_DNA"/>
</dbReference>
<dbReference type="PANTHER" id="PTHR43798:SF33">
    <property type="entry name" value="HYDROLASE, PUTATIVE (AFU_ORTHOLOGUE AFUA_2G14860)-RELATED"/>
    <property type="match status" value="1"/>
</dbReference>
<feature type="active site" evidence="8">
    <location>
        <position position="288"/>
    </location>
</feature>
<dbReference type="SUPFAM" id="SSF53474">
    <property type="entry name" value="alpha/beta-Hydrolases"/>
    <property type="match status" value="1"/>
</dbReference>
<organism evidence="10 11">
    <name type="scientific">Olsenella porci</name>
    <dbReference type="NCBI Taxonomy" id="2652279"/>
    <lineage>
        <taxon>Bacteria</taxon>
        <taxon>Bacillati</taxon>
        <taxon>Actinomycetota</taxon>
        <taxon>Coriobacteriia</taxon>
        <taxon>Coriobacteriales</taxon>
        <taxon>Atopobiaceae</taxon>
        <taxon>Olsenella</taxon>
    </lineage>
</organism>
<feature type="active site" description="Nucleophile" evidence="8">
    <location>
        <position position="148"/>
    </location>
</feature>
<evidence type="ECO:0000256" key="8">
    <source>
        <dbReference type="PIRSR" id="PIRSR005539-1"/>
    </source>
</evidence>
<dbReference type="Gene3D" id="3.40.50.1820">
    <property type="entry name" value="alpha/beta hydrolase"/>
    <property type="match status" value="1"/>
</dbReference>
<dbReference type="InterPro" id="IPR029058">
    <property type="entry name" value="AB_hydrolase_fold"/>
</dbReference>
<evidence type="ECO:0000256" key="7">
    <source>
        <dbReference type="PIRNR" id="PIRNR005539"/>
    </source>
</evidence>
<proteinExistence type="inferred from homology"/>
<feature type="active site" description="Proton donor" evidence="8">
    <location>
        <position position="315"/>
    </location>
</feature>
<evidence type="ECO:0000313" key="10">
    <source>
        <dbReference type="EMBL" id="MST71753.1"/>
    </source>
</evidence>
<evidence type="ECO:0000256" key="3">
    <source>
        <dbReference type="ARBA" id="ARBA00012568"/>
    </source>
</evidence>
<dbReference type="InterPro" id="IPR002410">
    <property type="entry name" value="Peptidase_S33"/>
</dbReference>
<dbReference type="InterPro" id="IPR000073">
    <property type="entry name" value="AB_hydrolase_1"/>
</dbReference>
<evidence type="ECO:0000256" key="4">
    <source>
        <dbReference type="ARBA" id="ARBA00021843"/>
    </source>
</evidence>
<dbReference type="InterPro" id="IPR005945">
    <property type="entry name" value="Pro_imino_pep"/>
</dbReference>
<protein>
    <recommendedName>
        <fullName evidence="4">Proline iminopeptidase</fullName>
        <ecNumber evidence="3">3.4.11.5</ecNumber>
    </recommendedName>
    <alternativeName>
        <fullName evidence="6">Prolyl aminopeptidase</fullName>
    </alternativeName>
</protein>
<sequence>MRGRPSARSTTWRRRRELPWRSSRALRRRLSRGSRGVRRRKMSLKVQEGYIPFAGYKTYYRIVGECDTGRLPILALHGGPGSAHYYVTSLDDIAERYGRAVIYYDQMSCGKSKSPALPDQWSAEFFEDELRVVRRELGLDRIHLWGHSWGGMLAMQYATHRPAGIASMVVASGPASLDLWLEEANRLRGYLPIDMQKALVQADEDGDYERPEVKAASDEYYRRHVCKVSAEDEDPKLRRPKDEPGKECYHFMQGMSEFVVTGKLSHWDITDDLHRISIPTLFTSGEADECTPYIAKQVVDRIPGCEWHLFRGGTHCVHSEQPQAYNDVVEEFVERHE</sequence>
<keyword evidence="5 7" id="KW-0378">Hydrolase</keyword>
<evidence type="ECO:0000256" key="6">
    <source>
        <dbReference type="ARBA" id="ARBA00029605"/>
    </source>
</evidence>
<dbReference type="NCBIfam" id="TIGR01250">
    <property type="entry name" value="pro_imino_pep_2"/>
    <property type="match status" value="1"/>
</dbReference>
<evidence type="ECO:0000256" key="2">
    <source>
        <dbReference type="ARBA" id="ARBA00010088"/>
    </source>
</evidence>
<evidence type="ECO:0000259" key="9">
    <source>
        <dbReference type="Pfam" id="PF00561"/>
    </source>
</evidence>
<accession>A0A6N7XBG3</accession>
<keyword evidence="11" id="KW-1185">Reference proteome</keyword>
<comment type="caution">
    <text evidence="10">The sequence shown here is derived from an EMBL/GenBank/DDBJ whole genome shotgun (WGS) entry which is preliminary data.</text>
</comment>
<name>A0A6N7XBG3_9ACTN</name>
<dbReference type="GO" id="GO:0004177">
    <property type="term" value="F:aminopeptidase activity"/>
    <property type="evidence" value="ECO:0007669"/>
    <property type="project" value="UniProtKB-EC"/>
</dbReference>
<dbReference type="PANTHER" id="PTHR43798">
    <property type="entry name" value="MONOACYLGLYCEROL LIPASE"/>
    <property type="match status" value="1"/>
</dbReference>
<dbReference type="PIRSF" id="PIRSF005539">
    <property type="entry name" value="Pept_S33_TRI_F1"/>
    <property type="match status" value="1"/>
</dbReference>
<evidence type="ECO:0000256" key="1">
    <source>
        <dbReference type="ARBA" id="ARBA00001585"/>
    </source>
</evidence>
<dbReference type="EC" id="3.4.11.5" evidence="3"/>
<comment type="catalytic activity">
    <reaction evidence="1">
        <text>Release of N-terminal proline from a peptide.</text>
        <dbReference type="EC" id="3.4.11.5"/>
    </reaction>
</comment>
<dbReference type="Proteomes" id="UP000469325">
    <property type="component" value="Unassembled WGS sequence"/>
</dbReference>
<feature type="domain" description="AB hydrolase-1" evidence="9">
    <location>
        <begin position="72"/>
        <end position="321"/>
    </location>
</feature>
<evidence type="ECO:0000313" key="11">
    <source>
        <dbReference type="Proteomes" id="UP000469325"/>
    </source>
</evidence>
<dbReference type="AlphaFoldDB" id="A0A6N7XBG3"/>
<dbReference type="GO" id="GO:0006508">
    <property type="term" value="P:proteolysis"/>
    <property type="evidence" value="ECO:0007669"/>
    <property type="project" value="InterPro"/>
</dbReference>
<comment type="similarity">
    <text evidence="2 7">Belongs to the peptidase S33 family.</text>
</comment>
<dbReference type="Pfam" id="PF00561">
    <property type="entry name" value="Abhydrolase_1"/>
    <property type="match status" value="1"/>
</dbReference>
<dbReference type="GO" id="GO:0016020">
    <property type="term" value="C:membrane"/>
    <property type="evidence" value="ECO:0007669"/>
    <property type="project" value="TreeGrafter"/>
</dbReference>
<dbReference type="PRINTS" id="PR00793">
    <property type="entry name" value="PROAMNOPTASE"/>
</dbReference>